<comment type="caution">
    <text evidence="1">The sequence shown here is derived from an EMBL/GenBank/DDBJ whole genome shotgun (WGS) entry which is preliminary data.</text>
</comment>
<dbReference type="InterPro" id="IPR013320">
    <property type="entry name" value="ConA-like_dom_sf"/>
</dbReference>
<dbReference type="AlphaFoldDB" id="A0AAD9JDD9"/>
<dbReference type="Proteomes" id="UP001208570">
    <property type="component" value="Unassembled WGS sequence"/>
</dbReference>
<dbReference type="InterPro" id="IPR000884">
    <property type="entry name" value="TSP1_rpt"/>
</dbReference>
<dbReference type="Pfam" id="PF00090">
    <property type="entry name" value="TSP_1"/>
    <property type="match status" value="1"/>
</dbReference>
<sequence length="463" mass="51581">MPIGGGTDRKICHIHTKMLLNIVLSTFILSLAVHCRYAEGIMPRYKSVIGSAPWGMWSAWNTCSGDCTTAVQTRTRLCRGNSCPGSNQQTKKCVPFVQNEDCARCKLNTANIGYLANCNDSTKFYQCQKDINGHYTLSLMSCADCTMWDQTKLTCVRDPSRNDCNNNMGSTGAKEHVTTFGSTCQRGDLHFGVISGDSTKYMMYSYGVAIEMSCPMGTRFSITECGCTYVDTTHMIQTQLKPEMCITFETMTETSKWGFSESSVWISNHAKNWDSEHVQTSFNDCIEGRKCAYFNGQSYLSVDTLANSFHTWKKFTISLWYKPGHLGTMGLLTNGLTSNGCSSLPTVSITTTNGQLNSHVALKDRAAQLKGQVVPNEWNHVSLIKDDDSISMYVNGKIADQREIEGDLLPSQCSMMFGIGKNQAFFQGEMDKICLYKGALTEQQAIEEYVKWIRSDGYTGARF</sequence>
<gene>
    <name evidence="1" type="ORF">LSH36_396g06032</name>
</gene>
<reference evidence="1" key="1">
    <citation type="journal article" date="2023" name="Mol. Biol. Evol.">
        <title>Third-Generation Sequencing Reveals the Adaptive Role of the Epigenome in Three Deep-Sea Polychaetes.</title>
        <authorList>
            <person name="Perez M."/>
            <person name="Aroh O."/>
            <person name="Sun Y."/>
            <person name="Lan Y."/>
            <person name="Juniper S.K."/>
            <person name="Young C.R."/>
            <person name="Angers B."/>
            <person name="Qian P.Y."/>
        </authorList>
    </citation>
    <scope>NUCLEOTIDE SEQUENCE</scope>
    <source>
        <strain evidence="1">P08H-3</strain>
    </source>
</reference>
<dbReference type="SUPFAM" id="SSF82895">
    <property type="entry name" value="TSP-1 type 1 repeat"/>
    <property type="match status" value="1"/>
</dbReference>
<evidence type="ECO:0000313" key="1">
    <source>
        <dbReference type="EMBL" id="KAK2150673.1"/>
    </source>
</evidence>
<dbReference type="PROSITE" id="PS50092">
    <property type="entry name" value="TSP1"/>
    <property type="match status" value="1"/>
</dbReference>
<dbReference type="Gene3D" id="2.60.120.200">
    <property type="match status" value="1"/>
</dbReference>
<proteinExistence type="predicted"/>
<dbReference type="Gene3D" id="2.20.100.10">
    <property type="entry name" value="Thrombospondin type-1 (TSP1) repeat"/>
    <property type="match status" value="1"/>
</dbReference>
<evidence type="ECO:0000313" key="2">
    <source>
        <dbReference type="Proteomes" id="UP001208570"/>
    </source>
</evidence>
<accession>A0AAD9JDD9</accession>
<keyword evidence="2" id="KW-1185">Reference proteome</keyword>
<dbReference type="SUPFAM" id="SSF49899">
    <property type="entry name" value="Concanavalin A-like lectins/glucanases"/>
    <property type="match status" value="1"/>
</dbReference>
<dbReference type="EMBL" id="JAODUP010000396">
    <property type="protein sequence ID" value="KAK2150673.1"/>
    <property type="molecule type" value="Genomic_DNA"/>
</dbReference>
<organism evidence="1 2">
    <name type="scientific">Paralvinella palmiformis</name>
    <dbReference type="NCBI Taxonomy" id="53620"/>
    <lineage>
        <taxon>Eukaryota</taxon>
        <taxon>Metazoa</taxon>
        <taxon>Spiralia</taxon>
        <taxon>Lophotrochozoa</taxon>
        <taxon>Annelida</taxon>
        <taxon>Polychaeta</taxon>
        <taxon>Sedentaria</taxon>
        <taxon>Canalipalpata</taxon>
        <taxon>Terebellida</taxon>
        <taxon>Terebelliformia</taxon>
        <taxon>Alvinellidae</taxon>
        <taxon>Paralvinella</taxon>
    </lineage>
</organism>
<dbReference type="Pfam" id="PF13385">
    <property type="entry name" value="Laminin_G_3"/>
    <property type="match status" value="1"/>
</dbReference>
<protein>
    <submittedName>
        <fullName evidence="1">Uncharacterized protein</fullName>
    </submittedName>
</protein>
<name>A0AAD9JDD9_9ANNE</name>
<dbReference type="InterPro" id="IPR036383">
    <property type="entry name" value="TSP1_rpt_sf"/>
</dbReference>